<evidence type="ECO:0000313" key="2">
    <source>
        <dbReference type="Proteomes" id="UP000030689"/>
    </source>
</evidence>
<accession>V4K3Z2</accession>
<sequence>MLWVDKYRPKSLEKVIVHEDIAQNLKKLELIFDSP</sequence>
<protein>
    <submittedName>
        <fullName evidence="1">Uncharacterized protein</fullName>
    </submittedName>
</protein>
<proteinExistence type="predicted"/>
<dbReference type="EMBL" id="KI517748">
    <property type="protein sequence ID" value="ESQ32230.1"/>
    <property type="molecule type" value="Genomic_DNA"/>
</dbReference>
<gene>
    <name evidence="1" type="ORF">EUTSA_v10005385mg</name>
</gene>
<organism evidence="1 2">
    <name type="scientific">Eutrema salsugineum</name>
    <name type="common">Saltwater cress</name>
    <name type="synonym">Sisymbrium salsugineum</name>
    <dbReference type="NCBI Taxonomy" id="72664"/>
    <lineage>
        <taxon>Eukaryota</taxon>
        <taxon>Viridiplantae</taxon>
        <taxon>Streptophyta</taxon>
        <taxon>Embryophyta</taxon>
        <taxon>Tracheophyta</taxon>
        <taxon>Spermatophyta</taxon>
        <taxon>Magnoliopsida</taxon>
        <taxon>eudicotyledons</taxon>
        <taxon>Gunneridae</taxon>
        <taxon>Pentapetalae</taxon>
        <taxon>rosids</taxon>
        <taxon>malvids</taxon>
        <taxon>Brassicales</taxon>
        <taxon>Brassicaceae</taxon>
        <taxon>Eutremeae</taxon>
        <taxon>Eutrema</taxon>
    </lineage>
</organism>
<dbReference type="KEGG" id="eus:EUTSA_v10005385mg"/>
<dbReference type="AlphaFoldDB" id="V4K3Z2"/>
<dbReference type="Gramene" id="ESQ32230">
    <property type="protein sequence ID" value="ESQ32230"/>
    <property type="gene ID" value="EUTSA_v10005385mg"/>
</dbReference>
<dbReference type="InterPro" id="IPR027417">
    <property type="entry name" value="P-loop_NTPase"/>
</dbReference>
<feature type="non-terminal residue" evidence="1">
    <location>
        <position position="35"/>
    </location>
</feature>
<dbReference type="STRING" id="72664.V4K3Z2"/>
<keyword evidence="2" id="KW-1185">Reference proteome</keyword>
<dbReference type="Proteomes" id="UP000030689">
    <property type="component" value="Unassembled WGS sequence"/>
</dbReference>
<reference evidence="1 2" key="1">
    <citation type="journal article" date="2013" name="Front. Plant Sci.">
        <title>The Reference Genome of the Halophytic Plant Eutrema salsugineum.</title>
        <authorList>
            <person name="Yang R."/>
            <person name="Jarvis D.E."/>
            <person name="Chen H."/>
            <person name="Beilstein M.A."/>
            <person name="Grimwood J."/>
            <person name="Jenkins J."/>
            <person name="Shu S."/>
            <person name="Prochnik S."/>
            <person name="Xin M."/>
            <person name="Ma C."/>
            <person name="Schmutz J."/>
            <person name="Wing R.A."/>
            <person name="Mitchell-Olds T."/>
            <person name="Schumaker K.S."/>
            <person name="Wang X."/>
        </authorList>
    </citation>
    <scope>NUCLEOTIDE SEQUENCE [LARGE SCALE GENOMIC DNA]</scope>
</reference>
<evidence type="ECO:0000313" key="1">
    <source>
        <dbReference type="EMBL" id="ESQ32230.1"/>
    </source>
</evidence>
<dbReference type="Gene3D" id="3.40.50.300">
    <property type="entry name" value="P-loop containing nucleotide triphosphate hydrolases"/>
    <property type="match status" value="1"/>
</dbReference>
<name>V4K3Z2_EUTSA</name>